<evidence type="ECO:0008006" key="4">
    <source>
        <dbReference type="Google" id="ProtNLM"/>
    </source>
</evidence>
<feature type="transmembrane region" description="Helical" evidence="1">
    <location>
        <begin position="73"/>
        <end position="91"/>
    </location>
</feature>
<proteinExistence type="predicted"/>
<keyword evidence="1" id="KW-0812">Transmembrane</keyword>
<sequence length="106" mass="12211">MNAPPIYPFGTRSAFFFDPQTVTSPPTRKRRGRVTSRLKRERFGDLLLQEGGKRGAVHSGREGRRPPRSRKRILASFWGFMCAVFFTASSLSERGAIWFKIRFVLF</sequence>
<protein>
    <recommendedName>
        <fullName evidence="4">Transmembrane protein</fullName>
    </recommendedName>
</protein>
<gene>
    <name evidence="2" type="ORF">CEXT_91401</name>
</gene>
<accession>A0AAV4VU62</accession>
<keyword evidence="1" id="KW-1133">Transmembrane helix</keyword>
<dbReference type="Proteomes" id="UP001054945">
    <property type="component" value="Unassembled WGS sequence"/>
</dbReference>
<organism evidence="2 3">
    <name type="scientific">Caerostris extrusa</name>
    <name type="common">Bark spider</name>
    <name type="synonym">Caerostris bankana</name>
    <dbReference type="NCBI Taxonomy" id="172846"/>
    <lineage>
        <taxon>Eukaryota</taxon>
        <taxon>Metazoa</taxon>
        <taxon>Ecdysozoa</taxon>
        <taxon>Arthropoda</taxon>
        <taxon>Chelicerata</taxon>
        <taxon>Arachnida</taxon>
        <taxon>Araneae</taxon>
        <taxon>Araneomorphae</taxon>
        <taxon>Entelegynae</taxon>
        <taxon>Araneoidea</taxon>
        <taxon>Araneidae</taxon>
        <taxon>Caerostris</taxon>
    </lineage>
</organism>
<evidence type="ECO:0000313" key="3">
    <source>
        <dbReference type="Proteomes" id="UP001054945"/>
    </source>
</evidence>
<dbReference type="AlphaFoldDB" id="A0AAV4VU62"/>
<keyword evidence="3" id="KW-1185">Reference proteome</keyword>
<dbReference type="EMBL" id="BPLR01015135">
    <property type="protein sequence ID" value="GIY73877.1"/>
    <property type="molecule type" value="Genomic_DNA"/>
</dbReference>
<reference evidence="2 3" key="1">
    <citation type="submission" date="2021-06" db="EMBL/GenBank/DDBJ databases">
        <title>Caerostris extrusa draft genome.</title>
        <authorList>
            <person name="Kono N."/>
            <person name="Arakawa K."/>
        </authorList>
    </citation>
    <scope>NUCLEOTIDE SEQUENCE [LARGE SCALE GENOMIC DNA]</scope>
</reference>
<comment type="caution">
    <text evidence="2">The sequence shown here is derived from an EMBL/GenBank/DDBJ whole genome shotgun (WGS) entry which is preliminary data.</text>
</comment>
<name>A0AAV4VU62_CAEEX</name>
<keyword evidence="1" id="KW-0472">Membrane</keyword>
<evidence type="ECO:0000256" key="1">
    <source>
        <dbReference type="SAM" id="Phobius"/>
    </source>
</evidence>
<evidence type="ECO:0000313" key="2">
    <source>
        <dbReference type="EMBL" id="GIY73877.1"/>
    </source>
</evidence>